<dbReference type="InterPro" id="IPR012337">
    <property type="entry name" value="RNaseH-like_sf"/>
</dbReference>
<dbReference type="SUPFAM" id="SSF56672">
    <property type="entry name" value="DNA/RNA polymerases"/>
    <property type="match status" value="1"/>
</dbReference>
<keyword evidence="4" id="KW-0808">Transferase</keyword>
<evidence type="ECO:0000313" key="4">
    <source>
        <dbReference type="EMBL" id="CAB4189961.1"/>
    </source>
</evidence>
<evidence type="ECO:0000256" key="1">
    <source>
        <dbReference type="ARBA" id="ARBA00022705"/>
    </source>
</evidence>
<dbReference type="GO" id="GO:0003677">
    <property type="term" value="F:DNA binding"/>
    <property type="evidence" value="ECO:0007669"/>
    <property type="project" value="InterPro"/>
</dbReference>
<dbReference type="InterPro" id="IPR002562">
    <property type="entry name" value="3'-5'_exonuclease_dom"/>
</dbReference>
<dbReference type="InterPro" id="IPR036397">
    <property type="entry name" value="RNaseH_sf"/>
</dbReference>
<dbReference type="GO" id="GO:0039693">
    <property type="term" value="P:viral DNA genome replication"/>
    <property type="evidence" value="ECO:0007669"/>
    <property type="project" value="UniProtKB-KW"/>
</dbReference>
<keyword evidence="4" id="KW-0239">DNA-directed DNA polymerase</keyword>
<organism evidence="4">
    <name type="scientific">uncultured Caudovirales phage</name>
    <dbReference type="NCBI Taxonomy" id="2100421"/>
    <lineage>
        <taxon>Viruses</taxon>
        <taxon>Duplodnaviria</taxon>
        <taxon>Heunggongvirae</taxon>
        <taxon>Uroviricota</taxon>
        <taxon>Caudoviricetes</taxon>
        <taxon>Peduoviridae</taxon>
        <taxon>Maltschvirus</taxon>
        <taxon>Maltschvirus maltsch</taxon>
    </lineage>
</organism>
<accession>A0A6J5R8U3</accession>
<keyword evidence="4" id="KW-0548">Nucleotidyltransferase</keyword>
<dbReference type="InterPro" id="IPR001098">
    <property type="entry name" value="DNA-dir_DNA_pol_A_palm_dom"/>
</dbReference>
<proteinExistence type="predicted"/>
<dbReference type="GO" id="GO:0006261">
    <property type="term" value="P:DNA-templated DNA replication"/>
    <property type="evidence" value="ECO:0007669"/>
    <property type="project" value="InterPro"/>
</dbReference>
<sequence length="605" mass="67511">MQVITLDFETYYSQAYSLSKITTEEYIRSSQFETIGVSVKVDDAPALWFSGPWADTKMFLKRFDWDDAIAVAHNAMFDMAILNWVYDIRPKRIADTLSMARALGAGSVSLANLVKQYKLGEKGDEVVNALGMRRLDFDAAALRRYAAYCKNDTELTYKLFQTLGPDFPVPELRLIDLTIRMFSEPVLELDKDALGGHLFDVKQRKGELLLSVAANQEVLMSNPKFAGALKGLGVDPPMKISPTTGKETLAFGKNDEDFKVLLEHEDVRVQALVAARLGVKSTLEETRTERFIGIAKRGKLPIPLRYYAAHTGRWGGDDKVNMQNLPRQSPLKFAILAPKGHVMVDSDSSQIEARTLAWLAGQNDLVEAFEKGEDVYKIMAAKIYNKKEEDVTKDERFVGKTTILGCGYGMGAVKFMKQLKTFGVEISEDDARSIIDVYRRSYPAIPKLWREAGVALDAVLSNRTSPLGRNDVLVVEGEKGIRLPNGLYLRYPNLRKQNNDDGKSEYVYDTKKGKTTVPNRIYGGKVVENVCQALARIIIGEQILLIAKKYKVAMTVHDAIGCVVPEGDVDVALENIQMFMRVRPNWALELPLNCEAGAGKSYGDC</sequence>
<reference evidence="4" key="1">
    <citation type="submission" date="2020-05" db="EMBL/GenBank/DDBJ databases">
        <authorList>
            <person name="Chiriac C."/>
            <person name="Salcher M."/>
            <person name="Ghai R."/>
            <person name="Kavagutti S V."/>
        </authorList>
    </citation>
    <scope>NUCLEOTIDE SEQUENCE</scope>
</reference>
<dbReference type="Gene3D" id="3.30.70.370">
    <property type="match status" value="1"/>
</dbReference>
<gene>
    <name evidence="4" type="ORF">UFOVP1193_25</name>
</gene>
<feature type="domain" description="DNA-directed DNA polymerase family A palm" evidence="3">
    <location>
        <begin position="328"/>
        <end position="568"/>
    </location>
</feature>
<keyword evidence="2" id="KW-1194">Viral DNA replication</keyword>
<dbReference type="PRINTS" id="PR00868">
    <property type="entry name" value="DNAPOLI"/>
</dbReference>
<dbReference type="Gene3D" id="1.10.150.20">
    <property type="entry name" value="5' to 3' exonuclease, C-terminal subdomain"/>
    <property type="match status" value="1"/>
</dbReference>
<evidence type="ECO:0000256" key="2">
    <source>
        <dbReference type="ARBA" id="ARBA00023109"/>
    </source>
</evidence>
<dbReference type="PANTHER" id="PTHR10133">
    <property type="entry name" value="DNA POLYMERASE I"/>
    <property type="match status" value="1"/>
</dbReference>
<keyword evidence="1" id="KW-0235">DNA replication</keyword>
<dbReference type="SUPFAM" id="SSF53098">
    <property type="entry name" value="Ribonuclease H-like"/>
    <property type="match status" value="1"/>
</dbReference>
<dbReference type="GO" id="GO:0008408">
    <property type="term" value="F:3'-5' exonuclease activity"/>
    <property type="evidence" value="ECO:0007669"/>
    <property type="project" value="InterPro"/>
</dbReference>
<dbReference type="PANTHER" id="PTHR10133:SF27">
    <property type="entry name" value="DNA POLYMERASE NU"/>
    <property type="match status" value="1"/>
</dbReference>
<dbReference type="Gene3D" id="3.30.420.10">
    <property type="entry name" value="Ribonuclease H-like superfamily/Ribonuclease H"/>
    <property type="match status" value="1"/>
</dbReference>
<dbReference type="InterPro" id="IPR043502">
    <property type="entry name" value="DNA/RNA_pol_sf"/>
</dbReference>
<name>A0A6J5R8U3_9CAUD</name>
<protein>
    <submittedName>
        <fullName evidence="4">DNA-directed DNA polymerase, family A, palm domain containing protein</fullName>
    </submittedName>
</protein>
<dbReference type="Pfam" id="PF01612">
    <property type="entry name" value="DNA_pol_A_exo1"/>
    <property type="match status" value="1"/>
</dbReference>
<dbReference type="SMART" id="SM00482">
    <property type="entry name" value="POLAc"/>
    <property type="match status" value="1"/>
</dbReference>
<dbReference type="Pfam" id="PF00476">
    <property type="entry name" value="DNA_pol_A"/>
    <property type="match status" value="1"/>
</dbReference>
<evidence type="ECO:0000259" key="3">
    <source>
        <dbReference type="SMART" id="SM00482"/>
    </source>
</evidence>
<dbReference type="InterPro" id="IPR002298">
    <property type="entry name" value="DNA_polymerase_A"/>
</dbReference>
<dbReference type="EMBL" id="LR797156">
    <property type="protein sequence ID" value="CAB4189961.1"/>
    <property type="molecule type" value="Genomic_DNA"/>
</dbReference>
<dbReference type="GO" id="GO:0006302">
    <property type="term" value="P:double-strand break repair"/>
    <property type="evidence" value="ECO:0007669"/>
    <property type="project" value="TreeGrafter"/>
</dbReference>
<dbReference type="GO" id="GO:0003887">
    <property type="term" value="F:DNA-directed DNA polymerase activity"/>
    <property type="evidence" value="ECO:0007669"/>
    <property type="project" value="UniProtKB-KW"/>
</dbReference>